<dbReference type="Proteomes" id="UP000633365">
    <property type="component" value="Unassembled WGS sequence"/>
</dbReference>
<reference evidence="2" key="1">
    <citation type="submission" date="2021-01" db="EMBL/GenBank/DDBJ databases">
        <title>Genome public.</title>
        <authorList>
            <person name="Liu C."/>
            <person name="Sun Q."/>
        </authorList>
    </citation>
    <scope>NUCLEOTIDE SEQUENCE</scope>
    <source>
        <strain evidence="2">M6</strain>
    </source>
</reference>
<keyword evidence="3" id="KW-1185">Reference proteome</keyword>
<evidence type="ECO:0000313" key="2">
    <source>
        <dbReference type="EMBL" id="MBK6087397.1"/>
    </source>
</evidence>
<proteinExistence type="predicted"/>
<comment type="caution">
    <text evidence="2">The sequence shown here is derived from an EMBL/GenBank/DDBJ whole genome shotgun (WGS) entry which is preliminary data.</text>
</comment>
<accession>A0A934WQY3</accession>
<dbReference type="EMBL" id="JAEQMG010000035">
    <property type="protein sequence ID" value="MBK6087397.1"/>
    <property type="molecule type" value="Genomic_DNA"/>
</dbReference>
<evidence type="ECO:0000259" key="1">
    <source>
        <dbReference type="Pfam" id="PF22043"/>
    </source>
</evidence>
<feature type="domain" description="DUF6935" evidence="1">
    <location>
        <begin position="28"/>
        <end position="178"/>
    </location>
</feature>
<evidence type="ECO:0000313" key="3">
    <source>
        <dbReference type="Proteomes" id="UP000633365"/>
    </source>
</evidence>
<protein>
    <recommendedName>
        <fullName evidence="1">DUF6935 domain-containing protein</fullName>
    </recommendedName>
</protein>
<organism evidence="2 3">
    <name type="scientific">Ruminococcus difficilis</name>
    <dbReference type="NCBI Taxonomy" id="2763069"/>
    <lineage>
        <taxon>Bacteria</taxon>
        <taxon>Bacillati</taxon>
        <taxon>Bacillota</taxon>
        <taxon>Clostridia</taxon>
        <taxon>Eubacteriales</taxon>
        <taxon>Oscillospiraceae</taxon>
        <taxon>Ruminococcus</taxon>
    </lineage>
</organism>
<dbReference type="Pfam" id="PF22043">
    <property type="entry name" value="DUF6935"/>
    <property type="match status" value="1"/>
</dbReference>
<sequence>MSIFDNLNATPATNAAKPAEGSFTFVFNALPESVEEMKHLPEASLDTPYKTAALTVCALCAYAAAPEIGREMLNFLKGPAPLSPYEISFLNDRFRDGKHIPFSYFAGANPVNNYTPSQPFTVTVFSNPYSFQNEGWATLHLNSGGADSPRQIKLRLKPSEGKWYLSEQMIMVGVRAPQKDDPWA</sequence>
<name>A0A934WQY3_9FIRM</name>
<dbReference type="InterPro" id="IPR053907">
    <property type="entry name" value="DUF6935"/>
</dbReference>
<dbReference type="RefSeq" id="WP_201426704.1">
    <property type="nucleotide sequence ID" value="NZ_JAEQMG010000035.1"/>
</dbReference>
<gene>
    <name evidence="2" type="ORF">JKK62_01815</name>
</gene>
<dbReference type="AlphaFoldDB" id="A0A934WQY3"/>